<dbReference type="AlphaFoldDB" id="A0A812K832"/>
<gene>
    <name evidence="1" type="ORF">SNAT2548_LOCUS8268</name>
</gene>
<protein>
    <submittedName>
        <fullName evidence="1">Uncharacterized protein</fullName>
    </submittedName>
</protein>
<name>A0A812K832_9DINO</name>
<reference evidence="1" key="1">
    <citation type="submission" date="2021-02" db="EMBL/GenBank/DDBJ databases">
        <authorList>
            <person name="Dougan E. K."/>
            <person name="Rhodes N."/>
            <person name="Thang M."/>
            <person name="Chan C."/>
        </authorList>
    </citation>
    <scope>NUCLEOTIDE SEQUENCE</scope>
</reference>
<dbReference type="Proteomes" id="UP000604046">
    <property type="component" value="Unassembled WGS sequence"/>
</dbReference>
<dbReference type="EMBL" id="CAJNDS010000607">
    <property type="protein sequence ID" value="CAE7222293.1"/>
    <property type="molecule type" value="Genomic_DNA"/>
</dbReference>
<evidence type="ECO:0000313" key="2">
    <source>
        <dbReference type="Proteomes" id="UP000604046"/>
    </source>
</evidence>
<keyword evidence="2" id="KW-1185">Reference proteome</keyword>
<sequence length="199" mass="22082">MEVRAKKRLACCLQLGTLQCLIYLVQLRRTTTLSAFFKAFHLLRQGTEQTAMSGEQLLLLLLKSILLSTKGDTLSQHLPASIDLEPAIRGIRTMDELIQVCQQPGEAFGRLVEGNLELALTAAISSQSLSQFVPEDLQEKVTAKDIIKLAKALKNHSLISWTTPWATIESLRKWLADPAALTLSLIQRVHGEQVQPEAQ</sequence>
<comment type="caution">
    <text evidence="1">The sequence shown here is derived from an EMBL/GenBank/DDBJ whole genome shotgun (WGS) entry which is preliminary data.</text>
</comment>
<evidence type="ECO:0000313" key="1">
    <source>
        <dbReference type="EMBL" id="CAE7222293.1"/>
    </source>
</evidence>
<organism evidence="1 2">
    <name type="scientific">Symbiodinium natans</name>
    <dbReference type="NCBI Taxonomy" id="878477"/>
    <lineage>
        <taxon>Eukaryota</taxon>
        <taxon>Sar</taxon>
        <taxon>Alveolata</taxon>
        <taxon>Dinophyceae</taxon>
        <taxon>Suessiales</taxon>
        <taxon>Symbiodiniaceae</taxon>
        <taxon>Symbiodinium</taxon>
    </lineage>
</organism>
<proteinExistence type="predicted"/>
<accession>A0A812K832</accession>